<accession>A0A1I7Y7B1</accession>
<protein>
    <submittedName>
        <fullName evidence="2">Uncharacterized protein</fullName>
    </submittedName>
</protein>
<dbReference type="AlphaFoldDB" id="A0A1I7Y7B1"/>
<name>A0A1I7Y7B1_9BILA</name>
<evidence type="ECO:0000313" key="1">
    <source>
        <dbReference type="Proteomes" id="UP000095287"/>
    </source>
</evidence>
<keyword evidence="1" id="KW-1185">Reference proteome</keyword>
<organism evidence="1 2">
    <name type="scientific">Steinernema glaseri</name>
    <dbReference type="NCBI Taxonomy" id="37863"/>
    <lineage>
        <taxon>Eukaryota</taxon>
        <taxon>Metazoa</taxon>
        <taxon>Ecdysozoa</taxon>
        <taxon>Nematoda</taxon>
        <taxon>Chromadorea</taxon>
        <taxon>Rhabditida</taxon>
        <taxon>Tylenchina</taxon>
        <taxon>Panagrolaimomorpha</taxon>
        <taxon>Strongyloidoidea</taxon>
        <taxon>Steinernematidae</taxon>
        <taxon>Steinernema</taxon>
    </lineage>
</organism>
<dbReference type="Proteomes" id="UP000095287">
    <property type="component" value="Unplaced"/>
</dbReference>
<sequence length="97" mass="10924">MANLRVHESYPAPNSPSKAAFTTTYDQDYDCDYNSDGYVCNDARCDVLSFEVKRTGENPRPELEKAQEDAPSDRLLSTIIATDKFETFFAISLGCWV</sequence>
<evidence type="ECO:0000313" key="2">
    <source>
        <dbReference type="WBParaSite" id="L893_g13216.t1"/>
    </source>
</evidence>
<proteinExistence type="predicted"/>
<reference evidence="2" key="1">
    <citation type="submission" date="2016-11" db="UniProtKB">
        <authorList>
            <consortium name="WormBaseParasite"/>
        </authorList>
    </citation>
    <scope>IDENTIFICATION</scope>
</reference>
<dbReference type="WBParaSite" id="L893_g13216.t1">
    <property type="protein sequence ID" value="L893_g13216.t1"/>
    <property type="gene ID" value="L893_g13216"/>
</dbReference>